<protein>
    <submittedName>
        <fullName evidence="1">Uncharacterized protein</fullName>
    </submittedName>
</protein>
<reference evidence="1" key="2">
    <citation type="journal article" date="2008" name="Genome Biol.">
        <title>Improved genome assembly and evidence-based global gene model set for the chordate Ciona intestinalis: new insight into intron and operon populations.</title>
        <authorList>
            <person name="Satou Y."/>
            <person name="Mineta K."/>
            <person name="Ogasawara M."/>
            <person name="Sasakura Y."/>
            <person name="Shoguchi E."/>
            <person name="Ueno K."/>
            <person name="Yamada L."/>
            <person name="Matsumoto J."/>
            <person name="Wasserscheid J."/>
            <person name="Dewar K."/>
            <person name="Wiley G.B."/>
            <person name="Macmil S.L."/>
            <person name="Roe B.A."/>
            <person name="Zeller R.W."/>
            <person name="Hastings K.E."/>
            <person name="Lemaire P."/>
            <person name="Lindquist E."/>
            <person name="Endo T."/>
            <person name="Hotta K."/>
            <person name="Inaba K."/>
        </authorList>
    </citation>
    <scope>NUCLEOTIDE SEQUENCE [LARGE SCALE GENOMIC DNA]</scope>
    <source>
        <strain evidence="1">wild type</strain>
    </source>
</reference>
<reference evidence="2" key="1">
    <citation type="journal article" date="2002" name="Science">
        <title>The draft genome of Ciona intestinalis: insights into chordate and vertebrate origins.</title>
        <authorList>
            <person name="Dehal P."/>
            <person name="Satou Y."/>
            <person name="Campbell R.K."/>
            <person name="Chapman J."/>
            <person name="Degnan B."/>
            <person name="De Tomaso A."/>
            <person name="Davidson B."/>
            <person name="Di Gregorio A."/>
            <person name="Gelpke M."/>
            <person name="Goodstein D.M."/>
            <person name="Harafuji N."/>
            <person name="Hastings K.E."/>
            <person name="Ho I."/>
            <person name="Hotta K."/>
            <person name="Huang W."/>
            <person name="Kawashima T."/>
            <person name="Lemaire P."/>
            <person name="Martinez D."/>
            <person name="Meinertzhagen I.A."/>
            <person name="Necula S."/>
            <person name="Nonaka M."/>
            <person name="Putnam N."/>
            <person name="Rash S."/>
            <person name="Saiga H."/>
            <person name="Satake M."/>
            <person name="Terry A."/>
            <person name="Yamada L."/>
            <person name="Wang H.G."/>
            <person name="Awazu S."/>
            <person name="Azumi K."/>
            <person name="Boore J."/>
            <person name="Branno M."/>
            <person name="Chin-Bow S."/>
            <person name="DeSantis R."/>
            <person name="Doyle S."/>
            <person name="Francino P."/>
            <person name="Keys D.N."/>
            <person name="Haga S."/>
            <person name="Hayashi H."/>
            <person name="Hino K."/>
            <person name="Imai K.S."/>
            <person name="Inaba K."/>
            <person name="Kano S."/>
            <person name="Kobayashi K."/>
            <person name="Kobayashi M."/>
            <person name="Lee B.I."/>
            <person name="Makabe K.W."/>
            <person name="Manohar C."/>
            <person name="Matassi G."/>
            <person name="Medina M."/>
            <person name="Mochizuki Y."/>
            <person name="Mount S."/>
            <person name="Morishita T."/>
            <person name="Miura S."/>
            <person name="Nakayama A."/>
            <person name="Nishizaka S."/>
            <person name="Nomoto H."/>
            <person name="Ohta F."/>
            <person name="Oishi K."/>
            <person name="Rigoutsos I."/>
            <person name="Sano M."/>
            <person name="Sasaki A."/>
            <person name="Sasakura Y."/>
            <person name="Shoguchi E."/>
            <person name="Shin-i T."/>
            <person name="Spagnuolo A."/>
            <person name="Stainier D."/>
            <person name="Suzuki M.M."/>
            <person name="Tassy O."/>
            <person name="Takatori N."/>
            <person name="Tokuoka M."/>
            <person name="Yagi K."/>
            <person name="Yoshizaki F."/>
            <person name="Wada S."/>
            <person name="Zhang C."/>
            <person name="Hyatt P.D."/>
            <person name="Larimer F."/>
            <person name="Detter C."/>
            <person name="Doggett N."/>
            <person name="Glavina T."/>
            <person name="Hawkins T."/>
            <person name="Richardson P."/>
            <person name="Lucas S."/>
            <person name="Kohara Y."/>
            <person name="Levine M."/>
            <person name="Satoh N."/>
            <person name="Rokhsar D.S."/>
        </authorList>
    </citation>
    <scope>NUCLEOTIDE SEQUENCE [LARGE SCALE GENOMIC DNA]</scope>
</reference>
<sequence>MNVNFEETDARSPAHKVSEAEFDKVNIGEIGQIIDQLTTNLVSDTDKTSFSDSTNACMNQLCELSKLTGNTKRRAMGEALCNSRAGEMLMKYFKMASTSNCIQECQRKEFKTLREICFNFTDDNMMLAKEFGQEGLIGMLVGELNEHKATFNTNQKHKYIVSSALRILYNCSKSSDNLIHYKKPMH</sequence>
<keyword evidence="2" id="KW-1185">Reference proteome</keyword>
<dbReference type="AlphaFoldDB" id="H2XKK6"/>
<dbReference type="InParanoid" id="H2XKK6"/>
<proteinExistence type="predicted"/>
<reference evidence="1" key="3">
    <citation type="submission" date="2025-08" db="UniProtKB">
        <authorList>
            <consortium name="Ensembl"/>
        </authorList>
    </citation>
    <scope>IDENTIFICATION</scope>
</reference>
<dbReference type="Proteomes" id="UP000008144">
    <property type="component" value="Chromosome 12"/>
</dbReference>
<dbReference type="Ensembl" id="ENSCINT00000033574.1">
    <property type="protein sequence ID" value="ENSCINP00000030188.1"/>
    <property type="gene ID" value="ENSCING00000017988.1"/>
</dbReference>
<dbReference type="HOGENOM" id="CLU_1453914_0_0_1"/>
<dbReference type="EMBL" id="EAAA01000950">
    <property type="status" value="NOT_ANNOTATED_CDS"/>
    <property type="molecule type" value="Genomic_DNA"/>
</dbReference>
<accession>H2XKK6</accession>
<name>H2XKK6_CIOIN</name>
<evidence type="ECO:0000313" key="1">
    <source>
        <dbReference type="Ensembl" id="ENSCINP00000030188.1"/>
    </source>
</evidence>
<organism evidence="1 2">
    <name type="scientific">Ciona intestinalis</name>
    <name type="common">Transparent sea squirt</name>
    <name type="synonym">Ascidia intestinalis</name>
    <dbReference type="NCBI Taxonomy" id="7719"/>
    <lineage>
        <taxon>Eukaryota</taxon>
        <taxon>Metazoa</taxon>
        <taxon>Chordata</taxon>
        <taxon>Tunicata</taxon>
        <taxon>Ascidiacea</taxon>
        <taxon>Phlebobranchia</taxon>
        <taxon>Cionidae</taxon>
        <taxon>Ciona</taxon>
    </lineage>
</organism>
<reference evidence="1" key="4">
    <citation type="submission" date="2025-09" db="UniProtKB">
        <authorList>
            <consortium name="Ensembl"/>
        </authorList>
    </citation>
    <scope>IDENTIFICATION</scope>
</reference>
<evidence type="ECO:0000313" key="2">
    <source>
        <dbReference type="Proteomes" id="UP000008144"/>
    </source>
</evidence>